<dbReference type="AlphaFoldDB" id="A0A0F9IXR4"/>
<reference evidence="1" key="1">
    <citation type="journal article" date="2015" name="Nature">
        <title>Complex archaea that bridge the gap between prokaryotes and eukaryotes.</title>
        <authorList>
            <person name="Spang A."/>
            <person name="Saw J.H."/>
            <person name="Jorgensen S.L."/>
            <person name="Zaremba-Niedzwiedzka K."/>
            <person name="Martijn J."/>
            <person name="Lind A.E."/>
            <person name="van Eijk R."/>
            <person name="Schleper C."/>
            <person name="Guy L."/>
            <person name="Ettema T.J."/>
        </authorList>
    </citation>
    <scope>NUCLEOTIDE SEQUENCE</scope>
</reference>
<gene>
    <name evidence="1" type="ORF">LCGC14_1600700</name>
</gene>
<accession>A0A0F9IXR4</accession>
<organism evidence="1">
    <name type="scientific">marine sediment metagenome</name>
    <dbReference type="NCBI Taxonomy" id="412755"/>
    <lineage>
        <taxon>unclassified sequences</taxon>
        <taxon>metagenomes</taxon>
        <taxon>ecological metagenomes</taxon>
    </lineage>
</organism>
<sequence length="536" mass="58391">MATIIGGGLKNIPGPTAASLRDLDSLAAKTIARGPLNGGMISTLDKSNLPDGALSLLTNARVRDDKVKKRDGTSKYTPTKPDSLRVQLLFEFKQSRTEDYIVRITPSSAYYSDGNAWTLLTGTLHGGTSNPPSAAVVLNTPVIANGIDRLQKITLGTTKTIADLSGNAPRARYVTGFANRVVCASEGDGGDGLVTTFWSAERILDEFDPTVETSAGFSPIIESPADFSDFITGVFGFSNVLILTRERSIWLASKLPSASNPFNFFNAVPGIGCNVPASIAMTRTGIVFFDTESENVWLYEPGRPPEAIGDKIRTDLLNNFESPFRVFGSYNPKEREYMLGIPQSGSATTRIWVYSFRAKAWAYDEIDNLTAILRRHTLTDYTSFDELTGTFDALSGTFDGLSDDPTETVSMYFGRSNGDILIEDSSVLTDDGVNVETIIQSKEYKSLEVELILSLLLFEYTATVSGTATLEYTTDGGSTWTTASSHTTLITAGTHRIKFSNTVEANRLMWRIRATDTDIVILDHVVKMYVSGDSDE</sequence>
<comment type="caution">
    <text evidence="1">The sequence shown here is derived from an EMBL/GenBank/DDBJ whole genome shotgun (WGS) entry which is preliminary data.</text>
</comment>
<proteinExistence type="predicted"/>
<protein>
    <submittedName>
        <fullName evidence="1">Uncharacterized protein</fullName>
    </submittedName>
</protein>
<name>A0A0F9IXR4_9ZZZZ</name>
<dbReference type="EMBL" id="LAZR01012832">
    <property type="protein sequence ID" value="KKM24879.1"/>
    <property type="molecule type" value="Genomic_DNA"/>
</dbReference>
<evidence type="ECO:0000313" key="1">
    <source>
        <dbReference type="EMBL" id="KKM24879.1"/>
    </source>
</evidence>